<proteinExistence type="inferred from homology"/>
<keyword evidence="2" id="KW-0963">Cytoplasm</keyword>
<organism evidence="10 11">
    <name type="scientific">Dimorphilus gyrociliatus</name>
    <dbReference type="NCBI Taxonomy" id="2664684"/>
    <lineage>
        <taxon>Eukaryota</taxon>
        <taxon>Metazoa</taxon>
        <taxon>Spiralia</taxon>
        <taxon>Lophotrochozoa</taxon>
        <taxon>Annelida</taxon>
        <taxon>Polychaeta</taxon>
        <taxon>Polychaeta incertae sedis</taxon>
        <taxon>Dinophilidae</taxon>
        <taxon>Dimorphilus</taxon>
    </lineage>
</organism>
<evidence type="ECO:0000256" key="6">
    <source>
        <dbReference type="ARBA" id="ARBA00033750"/>
    </source>
</evidence>
<accession>A0A7I8VS35</accession>
<evidence type="ECO:0000256" key="7">
    <source>
        <dbReference type="ARBA" id="ARBA00033769"/>
    </source>
</evidence>
<name>A0A7I8VS35_9ANNE</name>
<evidence type="ECO:0000256" key="5">
    <source>
        <dbReference type="ARBA" id="ARBA00023212"/>
    </source>
</evidence>
<keyword evidence="11" id="KW-1185">Reference proteome</keyword>
<comment type="subcellular location">
    <subcellularLocation>
        <location evidence="1">Cytoplasm</location>
        <location evidence="1">Cytoskeleton</location>
        <location evidence="1">Microtubule organizing center</location>
        <location evidence="1">Centrosome</location>
        <location evidence="1">Centriolar satellite</location>
    </subcellularLocation>
</comment>
<feature type="region of interest" description="Disordered" evidence="9">
    <location>
        <begin position="164"/>
        <end position="194"/>
    </location>
</feature>
<feature type="compositionally biased region" description="Basic and acidic residues" evidence="9">
    <location>
        <begin position="178"/>
        <end position="188"/>
    </location>
</feature>
<reference evidence="10 11" key="1">
    <citation type="submission" date="2020-08" db="EMBL/GenBank/DDBJ databases">
        <authorList>
            <person name="Hejnol A."/>
        </authorList>
    </citation>
    <scope>NUCLEOTIDE SEQUENCE [LARGE SCALE GENOMIC DNA]</scope>
</reference>
<comment type="caution">
    <text evidence="10">The sequence shown here is derived from an EMBL/GenBank/DDBJ whole genome shotgun (WGS) entry which is preliminary data.</text>
</comment>
<evidence type="ECO:0000256" key="4">
    <source>
        <dbReference type="ARBA" id="ARBA00022701"/>
    </source>
</evidence>
<dbReference type="GO" id="GO:0034451">
    <property type="term" value="C:centriolar satellite"/>
    <property type="evidence" value="ECO:0007669"/>
    <property type="project" value="UniProtKB-SubCell"/>
</dbReference>
<sequence>MTPQQYLEKHFINVYLEDAVTQLLEHKDETQKVNVYNFMADYFQSVKNGKHTLFRSYSYVSATPHNRASMVQTFGSWLRRVATNGELLSIAEYHSLLKLICPDFPLSIVKKAARIVLMDDATDCSMSFTDFLYAFQLQFVYDEFLTTTKDIFLGFHDKGRRNSTGSITSRPVVVPTSETEKSEEDTKPQESTSLNLPIDSSSFLSTLLSVVEKYMNDNTFSVERIPPISVLEKILKNSEKITYYEFLLALTKSDDLNKSIGRLLPRMEFAKIHNLAGTETEVVR</sequence>
<keyword evidence="3" id="KW-0597">Phosphoprotein</keyword>
<evidence type="ECO:0000256" key="9">
    <source>
        <dbReference type="SAM" id="MobiDB-lite"/>
    </source>
</evidence>
<dbReference type="OrthoDB" id="197906at2759"/>
<comment type="function">
    <text evidence="8">Regulator of the tubulin polyglutamylase complex (TPGC) that controls cytoskeletal organization, nuclear shape, and cilium disassembly by balancing microtubule and actin assembly. Regulates the assembly and stability of the TPGC and thereby modulates polyglutamylation of the microtubule, which antagonizes MAP4 binding.</text>
</comment>
<dbReference type="AlphaFoldDB" id="A0A7I8VS35"/>
<dbReference type="PANTHER" id="PTHR34252">
    <property type="entry name" value="UPF0705 PROTEIN C11ORF49"/>
    <property type="match status" value="1"/>
</dbReference>
<evidence type="ECO:0000256" key="3">
    <source>
        <dbReference type="ARBA" id="ARBA00022553"/>
    </source>
</evidence>
<keyword evidence="5" id="KW-0206">Cytoskeleton</keyword>
<protein>
    <recommendedName>
        <fullName evidence="7">Centriolar satellite-associated tubulin polyglutamylase complex regulator 1</fullName>
    </recommendedName>
</protein>
<dbReference type="EMBL" id="CAJFCJ010000009">
    <property type="protein sequence ID" value="CAD5119131.1"/>
    <property type="molecule type" value="Genomic_DNA"/>
</dbReference>
<evidence type="ECO:0000256" key="2">
    <source>
        <dbReference type="ARBA" id="ARBA00022490"/>
    </source>
</evidence>
<dbReference type="GO" id="GO:0005874">
    <property type="term" value="C:microtubule"/>
    <property type="evidence" value="ECO:0007669"/>
    <property type="project" value="UniProtKB-KW"/>
</dbReference>
<evidence type="ECO:0000256" key="1">
    <source>
        <dbReference type="ARBA" id="ARBA00004607"/>
    </source>
</evidence>
<dbReference type="PANTHER" id="PTHR34252:SF1">
    <property type="entry name" value="CENTRIOLAR SATELLITE-ASSOCIATED TUBULIN POLYGLUTAMYLASE COMPLEX REGULATOR 1"/>
    <property type="match status" value="1"/>
</dbReference>
<dbReference type="InterPro" id="IPR038968">
    <property type="entry name" value="CSTPP1"/>
</dbReference>
<dbReference type="CDD" id="cd22959">
    <property type="entry name" value="DD_C11orf49"/>
    <property type="match status" value="1"/>
</dbReference>
<evidence type="ECO:0000256" key="8">
    <source>
        <dbReference type="ARBA" id="ARBA00045673"/>
    </source>
</evidence>
<keyword evidence="4" id="KW-0493">Microtubule</keyword>
<comment type="similarity">
    <text evidence="6">Belongs to the CSTPP1 family.</text>
</comment>
<evidence type="ECO:0000313" key="10">
    <source>
        <dbReference type="EMBL" id="CAD5119131.1"/>
    </source>
</evidence>
<evidence type="ECO:0000313" key="11">
    <source>
        <dbReference type="Proteomes" id="UP000549394"/>
    </source>
</evidence>
<dbReference type="Proteomes" id="UP000549394">
    <property type="component" value="Unassembled WGS sequence"/>
</dbReference>
<gene>
    <name evidence="10" type="ORF">DGYR_LOCUS7416</name>
</gene>